<dbReference type="InterPro" id="IPR005561">
    <property type="entry name" value="ANTAR"/>
</dbReference>
<keyword evidence="2" id="KW-0804">Transcription</keyword>
<accession>A0A5B0BG27</accession>
<dbReference type="Gene3D" id="1.10.10.10">
    <property type="entry name" value="Winged helix-like DNA-binding domain superfamily/Winged helix DNA-binding domain"/>
    <property type="match status" value="1"/>
</dbReference>
<dbReference type="Pfam" id="PF01590">
    <property type="entry name" value="GAF"/>
    <property type="match status" value="1"/>
</dbReference>
<dbReference type="InterPro" id="IPR029016">
    <property type="entry name" value="GAF-like_dom_sf"/>
</dbReference>
<evidence type="ECO:0000259" key="4">
    <source>
        <dbReference type="SMART" id="SM01012"/>
    </source>
</evidence>
<feature type="domain" description="GAF" evidence="3">
    <location>
        <begin position="39"/>
        <end position="187"/>
    </location>
</feature>
<dbReference type="Pfam" id="PF03861">
    <property type="entry name" value="ANTAR"/>
    <property type="match status" value="1"/>
</dbReference>
<reference evidence="5 6" key="1">
    <citation type="submission" date="2019-05" db="EMBL/GenBank/DDBJ databases">
        <authorList>
            <person name="Hariharan J."/>
            <person name="Choudoir M.J."/>
            <person name="Diebold P."/>
            <person name="Panke-Buisse K."/>
            <person name="Buckley D.H."/>
        </authorList>
    </citation>
    <scope>NUCLEOTIDE SEQUENCE [LARGE SCALE GENOMIC DNA]</scope>
    <source>
        <strain evidence="5 6">SUN51</strain>
    </source>
</reference>
<dbReference type="AlphaFoldDB" id="A0A5B0BG27"/>
<dbReference type="Proteomes" id="UP000324965">
    <property type="component" value="Unassembled WGS sequence"/>
</dbReference>
<dbReference type="PIRSF" id="PIRSF036625">
    <property type="entry name" value="GAF_ANTAR"/>
    <property type="match status" value="1"/>
</dbReference>
<protein>
    <submittedName>
        <fullName evidence="5">GAF and ANTAR domain-containing protein</fullName>
    </submittedName>
</protein>
<keyword evidence="6" id="KW-1185">Reference proteome</keyword>
<dbReference type="RefSeq" id="WP_149510824.1">
    <property type="nucleotide sequence ID" value="NZ_VDFC01000027.1"/>
</dbReference>
<evidence type="ECO:0000313" key="6">
    <source>
        <dbReference type="Proteomes" id="UP000324965"/>
    </source>
</evidence>
<sequence>MSEHLSRYDDTAGEASMNRERELAKAFVDLTDTYAPDFDPLRLFDRLVHACRTLLDVDAVAVMIADARGTLRTMAATEDGAAFVELMQMQTGRGPCMDCYRTGRGAAIADIRAESERWPELAEAMAEAGYRSLRTVPVRLHERVLGALTLLTTRTGDLTGADVHLAQALADSAALGLMHWSAEPRRDDVVTRVQGAMAAKTLLEIAKGIIAAHHRVPMSTAGRLLADYADRHRVSLIMTAQALVEHDMEPADICEGAVDV</sequence>
<dbReference type="SUPFAM" id="SSF55781">
    <property type="entry name" value="GAF domain-like"/>
    <property type="match status" value="1"/>
</dbReference>
<name>A0A5B0BG27_9ACTN</name>
<evidence type="ECO:0000259" key="3">
    <source>
        <dbReference type="SMART" id="SM00065"/>
    </source>
</evidence>
<dbReference type="GO" id="GO:0003723">
    <property type="term" value="F:RNA binding"/>
    <property type="evidence" value="ECO:0007669"/>
    <property type="project" value="InterPro"/>
</dbReference>
<dbReference type="EMBL" id="VDFC01000027">
    <property type="protein sequence ID" value="KAA0940481.1"/>
    <property type="molecule type" value="Genomic_DNA"/>
</dbReference>
<dbReference type="SMART" id="SM01012">
    <property type="entry name" value="ANTAR"/>
    <property type="match status" value="1"/>
</dbReference>
<dbReference type="SMART" id="SM00065">
    <property type="entry name" value="GAF"/>
    <property type="match status" value="1"/>
</dbReference>
<dbReference type="Gene3D" id="3.30.450.40">
    <property type="match status" value="1"/>
</dbReference>
<dbReference type="InterPro" id="IPR012074">
    <property type="entry name" value="GAF_ANTAR"/>
</dbReference>
<dbReference type="InterPro" id="IPR003018">
    <property type="entry name" value="GAF"/>
</dbReference>
<comment type="caution">
    <text evidence="5">The sequence shown here is derived from an EMBL/GenBank/DDBJ whole genome shotgun (WGS) entry which is preliminary data.</text>
</comment>
<feature type="domain" description="ANTAR" evidence="4">
    <location>
        <begin position="189"/>
        <end position="244"/>
    </location>
</feature>
<dbReference type="InterPro" id="IPR036388">
    <property type="entry name" value="WH-like_DNA-bd_sf"/>
</dbReference>
<keyword evidence="1" id="KW-0805">Transcription regulation</keyword>
<evidence type="ECO:0000313" key="5">
    <source>
        <dbReference type="EMBL" id="KAA0940481.1"/>
    </source>
</evidence>
<evidence type="ECO:0000256" key="2">
    <source>
        <dbReference type="ARBA" id="ARBA00023163"/>
    </source>
</evidence>
<organism evidence="5 6">
    <name type="scientific">Streptomyces apricus</name>
    <dbReference type="NCBI Taxonomy" id="1828112"/>
    <lineage>
        <taxon>Bacteria</taxon>
        <taxon>Bacillati</taxon>
        <taxon>Actinomycetota</taxon>
        <taxon>Actinomycetes</taxon>
        <taxon>Kitasatosporales</taxon>
        <taxon>Streptomycetaceae</taxon>
        <taxon>Streptomyces</taxon>
    </lineage>
</organism>
<gene>
    <name evidence="5" type="ORF">FGF04_09465</name>
</gene>
<proteinExistence type="predicted"/>
<dbReference type="OrthoDB" id="3683444at2"/>
<evidence type="ECO:0000256" key="1">
    <source>
        <dbReference type="ARBA" id="ARBA00023015"/>
    </source>
</evidence>